<dbReference type="Pfam" id="PF08281">
    <property type="entry name" value="Sigma70_r4_2"/>
    <property type="match status" value="1"/>
</dbReference>
<name>A0A6L9E8B0_9FLAO</name>
<dbReference type="SUPFAM" id="SSF88946">
    <property type="entry name" value="Sigma2 domain of RNA polymerase sigma factors"/>
    <property type="match status" value="1"/>
</dbReference>
<dbReference type="Gene3D" id="1.10.10.10">
    <property type="entry name" value="Winged helix-like DNA-binding domain superfamily/Winged helix DNA-binding domain"/>
    <property type="match status" value="1"/>
</dbReference>
<evidence type="ECO:0000313" key="5">
    <source>
        <dbReference type="Proteomes" id="UP000475249"/>
    </source>
</evidence>
<dbReference type="GO" id="GO:0016987">
    <property type="term" value="F:sigma factor activity"/>
    <property type="evidence" value="ECO:0007669"/>
    <property type="project" value="InterPro"/>
</dbReference>
<keyword evidence="5" id="KW-1185">Reference proteome</keyword>
<dbReference type="Proteomes" id="UP000475249">
    <property type="component" value="Unassembled WGS sequence"/>
</dbReference>
<organism evidence="4 5">
    <name type="scientific">Poritiphilus flavus</name>
    <dbReference type="NCBI Taxonomy" id="2697053"/>
    <lineage>
        <taxon>Bacteria</taxon>
        <taxon>Pseudomonadati</taxon>
        <taxon>Bacteroidota</taxon>
        <taxon>Flavobacteriia</taxon>
        <taxon>Flavobacteriales</taxon>
        <taxon>Flavobacteriaceae</taxon>
        <taxon>Poritiphilus</taxon>
    </lineage>
</organism>
<dbReference type="GO" id="GO:0006352">
    <property type="term" value="P:DNA-templated transcription initiation"/>
    <property type="evidence" value="ECO:0007669"/>
    <property type="project" value="InterPro"/>
</dbReference>
<evidence type="ECO:0000313" key="4">
    <source>
        <dbReference type="EMBL" id="NAS10841.1"/>
    </source>
</evidence>
<dbReference type="Pfam" id="PF04542">
    <property type="entry name" value="Sigma70_r2"/>
    <property type="match status" value="1"/>
</dbReference>
<feature type="domain" description="DUF6596" evidence="3">
    <location>
        <begin position="187"/>
        <end position="288"/>
    </location>
</feature>
<evidence type="ECO:0000259" key="1">
    <source>
        <dbReference type="Pfam" id="PF04542"/>
    </source>
</evidence>
<feature type="domain" description="RNA polymerase sigma-70 region 2" evidence="1">
    <location>
        <begin position="17"/>
        <end position="82"/>
    </location>
</feature>
<evidence type="ECO:0000259" key="2">
    <source>
        <dbReference type="Pfam" id="PF08281"/>
    </source>
</evidence>
<dbReference type="Gene3D" id="1.10.1740.10">
    <property type="match status" value="1"/>
</dbReference>
<reference evidence="4 5" key="1">
    <citation type="submission" date="2020-01" db="EMBL/GenBank/DDBJ databases">
        <title>Bacteria diversity of Porities sp.</title>
        <authorList>
            <person name="Wang G."/>
        </authorList>
    </citation>
    <scope>NUCLEOTIDE SEQUENCE [LARGE SCALE GENOMIC DNA]</scope>
    <source>
        <strain evidence="4 5">R33</strain>
    </source>
</reference>
<dbReference type="RefSeq" id="WP_161433628.1">
    <property type="nucleotide sequence ID" value="NZ_WXYO01000001.1"/>
</dbReference>
<dbReference type="InterPro" id="IPR013249">
    <property type="entry name" value="RNA_pol_sigma70_r4_t2"/>
</dbReference>
<proteinExistence type="predicted"/>
<dbReference type="InterPro" id="IPR014284">
    <property type="entry name" value="RNA_pol_sigma-70_dom"/>
</dbReference>
<dbReference type="AlphaFoldDB" id="A0A6L9E8B0"/>
<dbReference type="PANTHER" id="PTHR47756">
    <property type="entry name" value="BLL6612 PROTEIN-RELATED"/>
    <property type="match status" value="1"/>
</dbReference>
<dbReference type="InterPro" id="IPR036388">
    <property type="entry name" value="WH-like_DNA-bd_sf"/>
</dbReference>
<sequence>MTSGDPRKIVDHLFRSEYGKLIAVLAHKFGPSQIELIEDAVQDSLLKAMQVWGYSSTVPDNPTAWLLRVAGNRVIDSLRRSKKLDRKEEFKTDHGITPAFFEEMALESSISDSQLKMIFACCHPSLSQEYQLVLSLKLIGGFSNKELADALLKKEETVAKSFTRAKRRLKEQISTLETPVEIGLQSRLFVVIRVIYLLFSEGYAATTGSLLIKKDICYEAIRLALILRKNPFCQHANLEALIALMCFHASRFEARLDQNSELVDLEHQDRTLYNSELIRIGMTHLENAGLPGQPLSNYHLEAAVAYQHCAAKTFEETNWDQILHLYDLQLKRQYSPMVELNRLVPLLQVKGPEEALQALNQISKQPHFSESGLFYAIKAEILGKLQRFDQAEAALKTAIELSQNELRKTHLKKKLAALSKTTS</sequence>
<evidence type="ECO:0000259" key="3">
    <source>
        <dbReference type="Pfam" id="PF20239"/>
    </source>
</evidence>
<comment type="caution">
    <text evidence="4">The sequence shown here is derived from an EMBL/GenBank/DDBJ whole genome shotgun (WGS) entry which is preliminary data.</text>
</comment>
<dbReference type="SUPFAM" id="SSF88659">
    <property type="entry name" value="Sigma3 and sigma4 domains of RNA polymerase sigma factors"/>
    <property type="match status" value="1"/>
</dbReference>
<dbReference type="PANTHER" id="PTHR47756:SF2">
    <property type="entry name" value="BLL6612 PROTEIN"/>
    <property type="match status" value="1"/>
</dbReference>
<feature type="domain" description="RNA polymerase sigma factor 70 region 4 type 2" evidence="2">
    <location>
        <begin position="118"/>
        <end position="169"/>
    </location>
</feature>
<protein>
    <submittedName>
        <fullName evidence="4">Sigma-70 family RNA polymerase sigma factor</fullName>
    </submittedName>
</protein>
<dbReference type="InterPro" id="IPR013325">
    <property type="entry name" value="RNA_pol_sigma_r2"/>
</dbReference>
<dbReference type="Pfam" id="PF20239">
    <property type="entry name" value="DUF6596"/>
    <property type="match status" value="1"/>
</dbReference>
<dbReference type="NCBIfam" id="TIGR02937">
    <property type="entry name" value="sigma70-ECF"/>
    <property type="match status" value="1"/>
</dbReference>
<dbReference type="Gene3D" id="1.25.40.10">
    <property type="entry name" value="Tetratricopeptide repeat domain"/>
    <property type="match status" value="1"/>
</dbReference>
<dbReference type="EMBL" id="WXYO01000001">
    <property type="protein sequence ID" value="NAS10841.1"/>
    <property type="molecule type" value="Genomic_DNA"/>
</dbReference>
<gene>
    <name evidence="4" type="ORF">GTQ38_02435</name>
</gene>
<dbReference type="InterPro" id="IPR011990">
    <property type="entry name" value="TPR-like_helical_dom_sf"/>
</dbReference>
<dbReference type="InterPro" id="IPR046531">
    <property type="entry name" value="DUF6596"/>
</dbReference>
<accession>A0A6L9E8B0</accession>
<dbReference type="InterPro" id="IPR007627">
    <property type="entry name" value="RNA_pol_sigma70_r2"/>
</dbReference>
<dbReference type="InterPro" id="IPR013324">
    <property type="entry name" value="RNA_pol_sigma_r3/r4-like"/>
</dbReference>
<dbReference type="GO" id="GO:0003677">
    <property type="term" value="F:DNA binding"/>
    <property type="evidence" value="ECO:0007669"/>
    <property type="project" value="InterPro"/>
</dbReference>